<dbReference type="AlphaFoldDB" id="A0A162FH16"/>
<evidence type="ECO:0000313" key="1">
    <source>
        <dbReference type="EMBL" id="KZX12935.1"/>
    </source>
</evidence>
<keyword evidence="2" id="KW-1185">Reference proteome</keyword>
<reference evidence="1 2" key="1">
    <citation type="submission" date="2016-04" db="EMBL/GenBank/DDBJ databases">
        <title>Genome sequence of Methanobrevibacter curvatus DSM 11111.</title>
        <authorList>
            <person name="Poehlein A."/>
            <person name="Seedorf H."/>
            <person name="Daniel R."/>
        </authorList>
    </citation>
    <scope>NUCLEOTIDE SEQUENCE [LARGE SCALE GENOMIC DNA]</scope>
    <source>
        <strain evidence="1 2">DSM 11111</strain>
    </source>
</reference>
<dbReference type="Proteomes" id="UP000077245">
    <property type="component" value="Unassembled WGS sequence"/>
</dbReference>
<organism evidence="1 2">
    <name type="scientific">Methanobrevibacter curvatus</name>
    <dbReference type="NCBI Taxonomy" id="49547"/>
    <lineage>
        <taxon>Archaea</taxon>
        <taxon>Methanobacteriati</taxon>
        <taxon>Methanobacteriota</taxon>
        <taxon>Methanomada group</taxon>
        <taxon>Methanobacteria</taxon>
        <taxon>Methanobacteriales</taxon>
        <taxon>Methanobacteriaceae</taxon>
        <taxon>Methanobrevibacter</taxon>
    </lineage>
</organism>
<sequence>MAKLLLYLAKSLIGYSTEFGDFHDDFYDDVEETFADALVVIQEHDLLEDFKEEVESSIESASDYEFYDELLSIFFGFYLEILEKDGSLKKV</sequence>
<gene>
    <name evidence="1" type="ORF">MBCUR_08240</name>
</gene>
<accession>A0A162FH16</accession>
<name>A0A162FH16_9EURY</name>
<dbReference type="RefSeq" id="WP_067090583.1">
    <property type="nucleotide sequence ID" value="NZ_LWMV01000158.1"/>
</dbReference>
<evidence type="ECO:0008006" key="3">
    <source>
        <dbReference type="Google" id="ProtNLM"/>
    </source>
</evidence>
<dbReference type="PATRIC" id="fig|49547.3.peg.890"/>
<evidence type="ECO:0000313" key="2">
    <source>
        <dbReference type="Proteomes" id="UP000077245"/>
    </source>
</evidence>
<proteinExistence type="predicted"/>
<protein>
    <recommendedName>
        <fullName evidence="3">CdiI immunity protein domain-containing protein</fullName>
    </recommendedName>
</protein>
<comment type="caution">
    <text evidence="1">The sequence shown here is derived from an EMBL/GenBank/DDBJ whole genome shotgun (WGS) entry which is preliminary data.</text>
</comment>
<dbReference type="EMBL" id="LWMV01000158">
    <property type="protein sequence ID" value="KZX12935.1"/>
    <property type="molecule type" value="Genomic_DNA"/>
</dbReference>